<reference evidence="5" key="1">
    <citation type="journal article" date="2019" name="Curr. Biol.">
        <title>Genome Sequence of Striga asiatica Provides Insight into the Evolution of Plant Parasitism.</title>
        <authorList>
            <person name="Yoshida S."/>
            <person name="Kim S."/>
            <person name="Wafula E.K."/>
            <person name="Tanskanen J."/>
            <person name="Kim Y.M."/>
            <person name="Honaas L."/>
            <person name="Yang Z."/>
            <person name="Spallek T."/>
            <person name="Conn C.E."/>
            <person name="Ichihashi Y."/>
            <person name="Cheong K."/>
            <person name="Cui S."/>
            <person name="Der J.P."/>
            <person name="Gundlach H."/>
            <person name="Jiao Y."/>
            <person name="Hori C."/>
            <person name="Ishida J.K."/>
            <person name="Kasahara H."/>
            <person name="Kiba T."/>
            <person name="Kim M.S."/>
            <person name="Koo N."/>
            <person name="Laohavisit A."/>
            <person name="Lee Y.H."/>
            <person name="Lumba S."/>
            <person name="McCourt P."/>
            <person name="Mortimer J.C."/>
            <person name="Mutuku J.M."/>
            <person name="Nomura T."/>
            <person name="Sasaki-Sekimoto Y."/>
            <person name="Seto Y."/>
            <person name="Wang Y."/>
            <person name="Wakatake T."/>
            <person name="Sakakibara H."/>
            <person name="Demura T."/>
            <person name="Yamaguchi S."/>
            <person name="Yoneyama K."/>
            <person name="Manabe R.I."/>
            <person name="Nelson D.C."/>
            <person name="Schulman A.H."/>
            <person name="Timko M.P."/>
            <person name="dePamphilis C.W."/>
            <person name="Choi D."/>
            <person name="Shirasu K."/>
        </authorList>
    </citation>
    <scope>NUCLEOTIDE SEQUENCE [LARGE SCALE GENOMIC DNA]</scope>
    <source>
        <strain evidence="5">cv. UVA1</strain>
    </source>
</reference>
<feature type="compositionally biased region" description="Basic and acidic residues" evidence="1">
    <location>
        <begin position="377"/>
        <end position="394"/>
    </location>
</feature>
<comment type="caution">
    <text evidence="4">The sequence shown here is derived from an EMBL/GenBank/DDBJ whole genome shotgun (WGS) entry which is preliminary data.</text>
</comment>
<dbReference type="Proteomes" id="UP000325081">
    <property type="component" value="Unassembled WGS sequence"/>
</dbReference>
<dbReference type="AlphaFoldDB" id="A0A5A7NVT1"/>
<feature type="domain" description="Rho termination factor-like N-terminal" evidence="2">
    <location>
        <begin position="424"/>
        <end position="454"/>
    </location>
</feature>
<proteinExistence type="predicted"/>
<evidence type="ECO:0000313" key="5">
    <source>
        <dbReference type="Proteomes" id="UP000325081"/>
    </source>
</evidence>
<dbReference type="Gene3D" id="1.10.720.10">
    <property type="match status" value="1"/>
</dbReference>
<protein>
    <submittedName>
        <fullName evidence="4">F-box protein</fullName>
    </submittedName>
</protein>
<keyword evidence="5" id="KW-1185">Reference proteome</keyword>
<dbReference type="OrthoDB" id="1931152at2759"/>
<dbReference type="InterPro" id="IPR017451">
    <property type="entry name" value="F-box-assoc_interact_dom"/>
</dbReference>
<dbReference type="InterPro" id="IPR011112">
    <property type="entry name" value="Rho-like_N"/>
</dbReference>
<feature type="domain" description="F-box associated beta-propeller type 3" evidence="3">
    <location>
        <begin position="116"/>
        <end position="308"/>
    </location>
</feature>
<dbReference type="Pfam" id="PF07498">
    <property type="entry name" value="Rho_N"/>
    <property type="match status" value="1"/>
</dbReference>
<dbReference type="InterPro" id="IPR013187">
    <property type="entry name" value="F-box-assoc_dom_typ3"/>
</dbReference>
<name>A0A5A7NVT1_STRAF</name>
<evidence type="ECO:0000256" key="1">
    <source>
        <dbReference type="SAM" id="MobiDB-lite"/>
    </source>
</evidence>
<organism evidence="4 5">
    <name type="scientific">Striga asiatica</name>
    <name type="common">Asiatic witchweed</name>
    <name type="synonym">Buchnera asiatica</name>
    <dbReference type="NCBI Taxonomy" id="4170"/>
    <lineage>
        <taxon>Eukaryota</taxon>
        <taxon>Viridiplantae</taxon>
        <taxon>Streptophyta</taxon>
        <taxon>Embryophyta</taxon>
        <taxon>Tracheophyta</taxon>
        <taxon>Spermatophyta</taxon>
        <taxon>Magnoliopsida</taxon>
        <taxon>eudicotyledons</taxon>
        <taxon>Gunneridae</taxon>
        <taxon>Pentapetalae</taxon>
        <taxon>asterids</taxon>
        <taxon>lamiids</taxon>
        <taxon>Lamiales</taxon>
        <taxon>Orobanchaceae</taxon>
        <taxon>Buchnereae</taxon>
        <taxon>Striga</taxon>
    </lineage>
</organism>
<gene>
    <name evidence="4" type="ORF">STAS_00185</name>
</gene>
<evidence type="ECO:0000259" key="2">
    <source>
        <dbReference type="Pfam" id="PF07498"/>
    </source>
</evidence>
<evidence type="ECO:0000313" key="4">
    <source>
        <dbReference type="EMBL" id="GER24645.1"/>
    </source>
</evidence>
<feature type="compositionally biased region" description="Polar residues" evidence="1">
    <location>
        <begin position="395"/>
        <end position="412"/>
    </location>
</feature>
<dbReference type="PANTHER" id="PTHR31672">
    <property type="entry name" value="BNACNNG10540D PROTEIN"/>
    <property type="match status" value="1"/>
</dbReference>
<evidence type="ECO:0000259" key="3">
    <source>
        <dbReference type="Pfam" id="PF08268"/>
    </source>
</evidence>
<feature type="region of interest" description="Disordered" evidence="1">
    <location>
        <begin position="377"/>
        <end position="420"/>
    </location>
</feature>
<accession>A0A5A7NVT1</accession>
<dbReference type="EMBL" id="BKCP01000001">
    <property type="protein sequence ID" value="GER24645.1"/>
    <property type="molecule type" value="Genomic_DNA"/>
</dbReference>
<dbReference type="Pfam" id="PF08268">
    <property type="entry name" value="FBA_3"/>
    <property type="match status" value="1"/>
</dbReference>
<dbReference type="PANTHER" id="PTHR31672:SF13">
    <property type="entry name" value="F-BOX PROTEIN CPR30-LIKE"/>
    <property type="match status" value="1"/>
</dbReference>
<dbReference type="NCBIfam" id="TIGR01640">
    <property type="entry name" value="F_box_assoc_1"/>
    <property type="match status" value="1"/>
</dbReference>
<dbReference type="InterPro" id="IPR050796">
    <property type="entry name" value="SCF_F-box_component"/>
</dbReference>
<sequence>MRILSATASLLANAKSKFKFLPANLSSTLFHRSPCTTAAPALSPNLKQHENTNQNLMLMLRVLNEKTYDHCVISMENNSFRVVPDTLPKLSLLRSENFNTVGGSADHDVRACSNHKWMLLTCHKGSRAPYELLWDPTTDKKKRLPLSPFGPSLESASCWGLGVGIDPRASGDYKVVRFHNFVHSRFEFRIRSELLSLRTGSWKEIPYPCNPKFQPVERLSLHINGFYYWLANNFFNEKIYAIIRFDFANEKFQRDLIHMPESEKLGYKARFVLAEFHGLLTAIVYNFNEKNKPRFEIWVWGNDDWSCADEFEVPAYCVALHRIIGLYKNDKVLIQDSNGDLLLYDCETRSLKNLGIHDDSFYVRVYPYGKTTVNKGDKLVSRQKDSPQKEKQTTELKSITPPSQFTRRSPTTDNEDSNEVERFEKMKLAELKEVAKSKGIKGYSKLKKIELVELLISNGV</sequence>
<dbReference type="GO" id="GO:0006353">
    <property type="term" value="P:DNA-templated transcription termination"/>
    <property type="evidence" value="ECO:0007669"/>
    <property type="project" value="InterPro"/>
</dbReference>